<name>U9UR40_RHIID</name>
<evidence type="ECO:0000313" key="1">
    <source>
        <dbReference type="EMBL" id="ESA22899.1"/>
    </source>
</evidence>
<protein>
    <submittedName>
        <fullName evidence="1">Uncharacterized protein</fullName>
    </submittedName>
</protein>
<dbReference type="EMBL" id="KI275206">
    <property type="protein sequence ID" value="ESA22899.1"/>
    <property type="molecule type" value="Genomic_DNA"/>
</dbReference>
<accession>U9UR40</accession>
<sequence length="215" mass="24973">MLIRYFHHVPRPILIFFSQKRCPVIASLNYIKANKFNYLLYRFLSYLEYVAQKFTSLIRRIDELGSGVDKSSNSSKSSAVLEMLILGAFEMSVLNINLRDIGINSLRSVRRIIIVSIGHVSLVEGVLELIDVEMVIMMGFESSNKNKNMKNTIYYYYRYPSNCTLIMGLPLFHNAISVYNIPFMTVVHCYRRISMEMTSYQELSIDILTELLHQQ</sequence>
<dbReference type="AlphaFoldDB" id="U9UR40"/>
<gene>
    <name evidence="1" type="ORF">GLOINDRAFT_91202</name>
</gene>
<reference evidence="1" key="1">
    <citation type="submission" date="2013-07" db="EMBL/GenBank/DDBJ databases">
        <title>The genome of an arbuscular mycorrhizal fungus provides insights into the evolution of the oldest plant symbiosis.</title>
        <authorList>
            <consortium name="DOE Joint Genome Institute"/>
            <person name="Tisserant E."/>
            <person name="Malbreil M."/>
            <person name="Kuo A."/>
            <person name="Kohler A."/>
            <person name="Symeonidi A."/>
            <person name="Balestrini R."/>
            <person name="Charron P."/>
            <person name="Duensing N."/>
            <person name="Frei-dit-Frey N."/>
            <person name="Gianinazzi-Pearson V."/>
            <person name="Gilbert B."/>
            <person name="Handa Y."/>
            <person name="Hijri M."/>
            <person name="Kaul R."/>
            <person name="Kawaguchi M."/>
            <person name="Krajinski F."/>
            <person name="Lammers P."/>
            <person name="Lapierre D."/>
            <person name="Masclaux F.G."/>
            <person name="Murat C."/>
            <person name="Morin E."/>
            <person name="Ndikumana S."/>
            <person name="Pagni M."/>
            <person name="Petitpierre D."/>
            <person name="Requena N."/>
            <person name="Rosikiewicz P."/>
            <person name="Riley R."/>
            <person name="Saito K."/>
            <person name="San Clemente H."/>
            <person name="Shapiro H."/>
            <person name="van Tuinen D."/>
            <person name="Becard G."/>
            <person name="Bonfante P."/>
            <person name="Paszkowski U."/>
            <person name="Shachar-Hill Y."/>
            <person name="Young J.P."/>
            <person name="Sanders I.R."/>
            <person name="Henrissat B."/>
            <person name="Rensing S.A."/>
            <person name="Grigoriev I.V."/>
            <person name="Corradi N."/>
            <person name="Roux C."/>
            <person name="Martin F."/>
        </authorList>
    </citation>
    <scope>NUCLEOTIDE SEQUENCE</scope>
    <source>
        <strain evidence="1">DAOM 197198</strain>
    </source>
</reference>
<dbReference type="HOGENOM" id="CLU_1283852_0_0_1"/>
<dbReference type="VEuPathDB" id="FungiDB:RhiirFUN_008919"/>
<organism evidence="1">
    <name type="scientific">Rhizophagus irregularis (strain DAOM 181602 / DAOM 197198 / MUCL 43194)</name>
    <name type="common">Arbuscular mycorrhizal fungus</name>
    <name type="synonym">Glomus intraradices</name>
    <dbReference type="NCBI Taxonomy" id="747089"/>
    <lineage>
        <taxon>Eukaryota</taxon>
        <taxon>Fungi</taxon>
        <taxon>Fungi incertae sedis</taxon>
        <taxon>Mucoromycota</taxon>
        <taxon>Glomeromycotina</taxon>
        <taxon>Glomeromycetes</taxon>
        <taxon>Glomerales</taxon>
        <taxon>Glomeraceae</taxon>
        <taxon>Rhizophagus</taxon>
    </lineage>
</organism>
<proteinExistence type="predicted"/>